<dbReference type="Proteomes" id="UP001597399">
    <property type="component" value="Unassembled WGS sequence"/>
</dbReference>
<evidence type="ECO:0000313" key="3">
    <source>
        <dbReference type="Proteomes" id="UP001597399"/>
    </source>
</evidence>
<dbReference type="SUPFAM" id="SSF51182">
    <property type="entry name" value="RmlC-like cupins"/>
    <property type="match status" value="1"/>
</dbReference>
<dbReference type="InterPro" id="IPR052538">
    <property type="entry name" value="Flavonoid_dioxygenase-like"/>
</dbReference>
<dbReference type="PANTHER" id="PTHR43346">
    <property type="entry name" value="LIGAND BINDING DOMAIN PROTEIN, PUTATIVE (AFU_ORTHOLOGUE AFUA_6G14370)-RELATED"/>
    <property type="match status" value="1"/>
</dbReference>
<gene>
    <name evidence="2" type="ORF">ACFSUE_12205</name>
</gene>
<organism evidence="2 3">
    <name type="scientific">Sporolactobacillus shoreicorticis</name>
    <dbReference type="NCBI Taxonomy" id="1923877"/>
    <lineage>
        <taxon>Bacteria</taxon>
        <taxon>Bacillati</taxon>
        <taxon>Bacillota</taxon>
        <taxon>Bacilli</taxon>
        <taxon>Bacillales</taxon>
        <taxon>Sporolactobacillaceae</taxon>
        <taxon>Sporolactobacillus</taxon>
    </lineage>
</organism>
<dbReference type="RefSeq" id="WP_373689387.1">
    <property type="nucleotide sequence ID" value="NZ_JAMXWM010000001.1"/>
</dbReference>
<evidence type="ECO:0000259" key="1">
    <source>
        <dbReference type="Pfam" id="PF07883"/>
    </source>
</evidence>
<dbReference type="InterPro" id="IPR013096">
    <property type="entry name" value="Cupin_2"/>
</dbReference>
<dbReference type="PANTHER" id="PTHR43346:SF1">
    <property type="entry name" value="QUERCETIN 2,3-DIOXYGENASE-RELATED"/>
    <property type="match status" value="1"/>
</dbReference>
<name>A0ABW5S470_9BACL</name>
<keyword evidence="3" id="KW-1185">Reference proteome</keyword>
<dbReference type="InterPro" id="IPR014710">
    <property type="entry name" value="RmlC-like_jellyroll"/>
</dbReference>
<dbReference type="Gene3D" id="2.60.120.10">
    <property type="entry name" value="Jelly Rolls"/>
    <property type="match status" value="1"/>
</dbReference>
<dbReference type="CDD" id="cd02223">
    <property type="entry name" value="cupin_Bh2720-like"/>
    <property type="match status" value="1"/>
</dbReference>
<feature type="domain" description="Cupin type-2" evidence="1">
    <location>
        <begin position="89"/>
        <end position="164"/>
    </location>
</feature>
<sequence length="199" mass="22901">MKGLTLMYPYPYSRSPYPLREYSEYPYSQPKIDDCFQPSTDSWQSNESSTLTFNDNGPNPFAVNIDQASRQNQAYRRALWTGKHLQVTLMSINPGEDIGLEIHPHLDQFIRIEEGQGVVMMGRQKDRLDFQQQVGRDFAFMVPAGTWHDLVNIGNIPIKLYSIYAPPQHPFGTVQQTKAEAGEAERYFVESPTIRYNMD</sequence>
<evidence type="ECO:0000313" key="2">
    <source>
        <dbReference type="EMBL" id="MFD2694383.1"/>
    </source>
</evidence>
<dbReference type="EMBL" id="JBHUMQ010000026">
    <property type="protein sequence ID" value="MFD2694383.1"/>
    <property type="molecule type" value="Genomic_DNA"/>
</dbReference>
<dbReference type="InterPro" id="IPR011051">
    <property type="entry name" value="RmlC_Cupin_sf"/>
</dbReference>
<reference evidence="3" key="1">
    <citation type="journal article" date="2019" name="Int. J. Syst. Evol. Microbiol.">
        <title>The Global Catalogue of Microorganisms (GCM) 10K type strain sequencing project: providing services to taxonomists for standard genome sequencing and annotation.</title>
        <authorList>
            <consortium name="The Broad Institute Genomics Platform"/>
            <consortium name="The Broad Institute Genome Sequencing Center for Infectious Disease"/>
            <person name="Wu L."/>
            <person name="Ma J."/>
        </authorList>
    </citation>
    <scope>NUCLEOTIDE SEQUENCE [LARGE SCALE GENOMIC DNA]</scope>
    <source>
        <strain evidence="3">TISTR 2466</strain>
    </source>
</reference>
<proteinExistence type="predicted"/>
<protein>
    <submittedName>
        <fullName evidence="2">Cupin domain-containing protein</fullName>
    </submittedName>
</protein>
<dbReference type="Pfam" id="PF07883">
    <property type="entry name" value="Cupin_2"/>
    <property type="match status" value="1"/>
</dbReference>
<accession>A0ABW5S470</accession>
<comment type="caution">
    <text evidence="2">The sequence shown here is derived from an EMBL/GenBank/DDBJ whole genome shotgun (WGS) entry which is preliminary data.</text>
</comment>